<comment type="catalytic activity">
    <reaction evidence="1">
        <text>Hydrolysis of an N(4)-(acetyl-beta-D-glucosaminyl)asparagine residue in which the glucosamine residue may be further glycosylated, to yield a (substituted) N-acetyl-beta-D-glucosaminylamine and a peptide containing an aspartate residue.</text>
        <dbReference type="EC" id="3.5.1.52"/>
    </reaction>
</comment>
<evidence type="ECO:0000313" key="16">
    <source>
        <dbReference type="Proteomes" id="UP000479000"/>
    </source>
</evidence>
<dbReference type="Gene3D" id="2.60.120.1020">
    <property type="entry name" value="Peptide N glycanase, PAW domain"/>
    <property type="match status" value="1"/>
</dbReference>
<protein>
    <recommendedName>
        <fullName evidence="6">Peptide-N(4)-(N-acetyl-beta-glucosaminyl)asparagine amidase</fullName>
        <ecNumber evidence="5">3.5.1.52</ecNumber>
    </recommendedName>
    <alternativeName>
        <fullName evidence="11">Peptide:N-glycanase</fullName>
    </alternativeName>
</protein>
<evidence type="ECO:0000313" key="15">
    <source>
        <dbReference type="EMBL" id="CAA9996179.1"/>
    </source>
</evidence>
<sequence length="577" mass="65594">MVSFILVVGRGAAFVEKVPQKYHHGGLDVLQCQFERFRQESAILKLILLNGREDKNPQLKSLEKVIFCAKNFEQIQLVAFANLKMGNPQHLIDSSLEKVFQYEYPQLQCIALSLIPEDKLREKATSCTEHERRNRGGSADDCELCYLQALASWFKSDFFSWVNSPDCETCGGKTRFASRNAQSWPVDKSLLPRTNKPPYVIDVENHQCTNCGNFTKFPRHTDASILLDSRCGRCSEWAQVFTLMCRALGYRARYVVDVTDHVWTEVYSRTNDRWLHVDSCEAAVDQPLLYEKGWGKELSYVIGVGVDDVQDVSWRYSADHASLRNRRDPRSEKSLVDLLVATRNSLLARLAPEVRQKVMHSVLAELVELLVEPVACDDDEFCGRTSGDQQWIKSRGEDGRNQSSKEQVTIRLLEDADTSSTAGPGNMYTLSCLGTRVEHRTWQKLTFKYENIVRKEEADWKMVYLARKKASKPGSIEWRFDARPLKINRIAVNSGAFVKDGSQVCWEIRSDENTVEARINNSDEFSTKILVPCSSLIVKVELSSPPGSSSIAWQHAQLFRESLNQTSSTFGFTIDLL</sequence>
<evidence type="ECO:0000256" key="6">
    <source>
        <dbReference type="ARBA" id="ARBA00018546"/>
    </source>
</evidence>
<dbReference type="InterPro" id="IPR038765">
    <property type="entry name" value="Papain-like_cys_pep_sf"/>
</dbReference>
<dbReference type="AlphaFoldDB" id="A0A6H5G2N8"/>
<dbReference type="SUPFAM" id="SSF49785">
    <property type="entry name" value="Galactose-binding domain-like"/>
    <property type="match status" value="1"/>
</dbReference>
<dbReference type="GO" id="GO:0006516">
    <property type="term" value="P:glycoprotein catabolic process"/>
    <property type="evidence" value="ECO:0007669"/>
    <property type="project" value="InterPro"/>
</dbReference>
<feature type="domain" description="PAW" evidence="13">
    <location>
        <begin position="380"/>
        <end position="577"/>
    </location>
</feature>
<evidence type="ECO:0000259" key="13">
    <source>
        <dbReference type="PROSITE" id="PS51398"/>
    </source>
</evidence>
<comment type="similarity">
    <text evidence="4 12">Belongs to the transglutaminase-like superfamily. PNGase family.</text>
</comment>
<dbReference type="PANTHER" id="PTHR12143">
    <property type="entry name" value="PEPTIDE N-GLYCANASE PNGASE -RELATED"/>
    <property type="match status" value="1"/>
</dbReference>
<dbReference type="OrthoDB" id="409136at2759"/>
<evidence type="ECO:0000256" key="3">
    <source>
        <dbReference type="ARBA" id="ARBA00004496"/>
    </source>
</evidence>
<organism evidence="15 16">
    <name type="scientific">Nesidiocoris tenuis</name>
    <dbReference type="NCBI Taxonomy" id="355587"/>
    <lineage>
        <taxon>Eukaryota</taxon>
        <taxon>Metazoa</taxon>
        <taxon>Ecdysozoa</taxon>
        <taxon>Arthropoda</taxon>
        <taxon>Hexapoda</taxon>
        <taxon>Insecta</taxon>
        <taxon>Pterygota</taxon>
        <taxon>Neoptera</taxon>
        <taxon>Paraneoptera</taxon>
        <taxon>Hemiptera</taxon>
        <taxon>Heteroptera</taxon>
        <taxon>Panheteroptera</taxon>
        <taxon>Cimicomorpha</taxon>
        <taxon>Miridae</taxon>
        <taxon>Dicyphina</taxon>
        <taxon>Nesidiocoris</taxon>
    </lineage>
</organism>
<keyword evidence="9" id="KW-0378">Hydrolase</keyword>
<evidence type="ECO:0000256" key="5">
    <source>
        <dbReference type="ARBA" id="ARBA00012158"/>
    </source>
</evidence>
<dbReference type="Pfam" id="PF01841">
    <property type="entry name" value="Transglut_core"/>
    <property type="match status" value="1"/>
</dbReference>
<dbReference type="InterPro" id="IPR006588">
    <property type="entry name" value="Peptide_N_glycanase_PAW_dom"/>
</dbReference>
<dbReference type="Gene3D" id="3.10.620.30">
    <property type="match status" value="1"/>
</dbReference>
<keyword evidence="10" id="KW-0862">Zinc</keyword>
<evidence type="ECO:0000256" key="7">
    <source>
        <dbReference type="ARBA" id="ARBA00022490"/>
    </source>
</evidence>
<evidence type="ECO:0000256" key="1">
    <source>
        <dbReference type="ARBA" id="ARBA00001650"/>
    </source>
</evidence>
<dbReference type="InterPro" id="IPR002931">
    <property type="entry name" value="Transglutaminase-like"/>
</dbReference>
<evidence type="ECO:0000256" key="8">
    <source>
        <dbReference type="ARBA" id="ARBA00022723"/>
    </source>
</evidence>
<evidence type="ECO:0000256" key="12">
    <source>
        <dbReference type="PROSITE-ProRule" id="PRU00731"/>
    </source>
</evidence>
<dbReference type="EC" id="3.5.1.52" evidence="5"/>
<dbReference type="PROSITE" id="PS51398">
    <property type="entry name" value="PAW"/>
    <property type="match status" value="1"/>
</dbReference>
<dbReference type="Pfam" id="PF04721">
    <property type="entry name" value="PAW"/>
    <property type="match status" value="1"/>
</dbReference>
<dbReference type="InterPro" id="IPR038680">
    <property type="entry name" value="PAW_sf"/>
</dbReference>
<keyword evidence="16" id="KW-1185">Reference proteome</keyword>
<dbReference type="GO" id="GO:0046872">
    <property type="term" value="F:metal ion binding"/>
    <property type="evidence" value="ECO:0007669"/>
    <property type="project" value="UniProtKB-KW"/>
</dbReference>
<dbReference type="GO" id="GO:0005634">
    <property type="term" value="C:nucleus"/>
    <property type="evidence" value="ECO:0007669"/>
    <property type="project" value="TreeGrafter"/>
</dbReference>
<name>A0A6H5G2N8_9HEMI</name>
<comment type="subcellular location">
    <subcellularLocation>
        <location evidence="3">Cytoplasm</location>
    </subcellularLocation>
</comment>
<dbReference type="SUPFAM" id="SSF54001">
    <property type="entry name" value="Cysteine proteinases"/>
    <property type="match status" value="1"/>
</dbReference>
<dbReference type="InterPro" id="IPR050883">
    <property type="entry name" value="PNGase"/>
</dbReference>
<evidence type="ECO:0000256" key="10">
    <source>
        <dbReference type="ARBA" id="ARBA00022833"/>
    </source>
</evidence>
<dbReference type="PANTHER" id="PTHR12143:SF19">
    <property type="entry name" value="PEPTIDE-N(4)-(N-ACETYL-BETA-GLUCOSAMINYL)ASPARAGINE AMIDASE"/>
    <property type="match status" value="1"/>
</dbReference>
<dbReference type="SMART" id="SM00460">
    <property type="entry name" value="TGc"/>
    <property type="match status" value="1"/>
</dbReference>
<keyword evidence="7" id="KW-0963">Cytoplasm</keyword>
<evidence type="ECO:0000256" key="2">
    <source>
        <dbReference type="ARBA" id="ARBA00001947"/>
    </source>
</evidence>
<dbReference type="GO" id="GO:0005829">
    <property type="term" value="C:cytosol"/>
    <property type="evidence" value="ECO:0007669"/>
    <property type="project" value="TreeGrafter"/>
</dbReference>
<dbReference type="GO" id="GO:0000224">
    <property type="term" value="F:peptide-N4-(N-acetyl-beta-glucosaminyl)asparagine amidase activity"/>
    <property type="evidence" value="ECO:0007669"/>
    <property type="project" value="UniProtKB-EC"/>
</dbReference>
<comment type="cofactor">
    <cofactor evidence="2">
        <name>Zn(2+)</name>
        <dbReference type="ChEBI" id="CHEBI:29105"/>
    </cofactor>
</comment>
<keyword evidence="8" id="KW-0479">Metal-binding</keyword>
<reference evidence="15 16" key="1">
    <citation type="submission" date="2020-02" db="EMBL/GenBank/DDBJ databases">
        <authorList>
            <person name="Ferguson B K."/>
        </authorList>
    </citation>
    <scope>NUCLEOTIDE SEQUENCE [LARGE SCALE GENOMIC DNA]</scope>
</reference>
<gene>
    <name evidence="14" type="ORF">NTEN_LOCUS2767</name>
    <name evidence="15" type="ORF">NTEN_LOCUS2769</name>
</gene>
<evidence type="ECO:0000256" key="4">
    <source>
        <dbReference type="ARBA" id="ARBA00009390"/>
    </source>
</evidence>
<dbReference type="InterPro" id="IPR008979">
    <property type="entry name" value="Galactose-bd-like_sf"/>
</dbReference>
<evidence type="ECO:0000256" key="9">
    <source>
        <dbReference type="ARBA" id="ARBA00022801"/>
    </source>
</evidence>
<accession>A0A6H5G2N8</accession>
<dbReference type="Gene3D" id="2.20.25.10">
    <property type="match status" value="1"/>
</dbReference>
<dbReference type="Proteomes" id="UP000479000">
    <property type="component" value="Unassembled WGS sequence"/>
</dbReference>
<dbReference type="EMBL" id="CADCXU010004450">
    <property type="protein sequence ID" value="CAA9996177.1"/>
    <property type="molecule type" value="Genomic_DNA"/>
</dbReference>
<evidence type="ECO:0000256" key="11">
    <source>
        <dbReference type="ARBA" id="ARBA00032901"/>
    </source>
</evidence>
<proteinExistence type="inferred from homology"/>
<evidence type="ECO:0000313" key="14">
    <source>
        <dbReference type="EMBL" id="CAA9996177.1"/>
    </source>
</evidence>
<dbReference type="EMBL" id="CADCXU010004451">
    <property type="protein sequence ID" value="CAA9996179.1"/>
    <property type="molecule type" value="Genomic_DNA"/>
</dbReference>